<keyword evidence="3" id="KW-0132">Cell division</keyword>
<proteinExistence type="predicted"/>
<keyword evidence="4" id="KW-1185">Reference proteome</keyword>
<keyword evidence="1" id="KW-0472">Membrane</keyword>
<evidence type="ECO:0000256" key="1">
    <source>
        <dbReference type="SAM" id="Phobius"/>
    </source>
</evidence>
<dbReference type="Gene3D" id="3.40.50.10960">
    <property type="match status" value="1"/>
</dbReference>
<name>A0ABU3LAR6_9FLAO</name>
<protein>
    <submittedName>
        <fullName evidence="3">Cell division protein FtsQ/DivIB</fullName>
    </submittedName>
</protein>
<reference evidence="3 4" key="1">
    <citation type="submission" date="2023-09" db="EMBL/GenBank/DDBJ databases">
        <title>Novel taxa isolated from Blanes Bay.</title>
        <authorList>
            <person name="Rey-Velasco X."/>
            <person name="Lucena T."/>
        </authorList>
    </citation>
    <scope>NUCLEOTIDE SEQUENCE [LARGE SCALE GENOMIC DNA]</scope>
    <source>
        <strain evidence="3 4">S356</strain>
    </source>
</reference>
<dbReference type="Proteomes" id="UP001257277">
    <property type="component" value="Unassembled WGS sequence"/>
</dbReference>
<gene>
    <name evidence="3" type="ORF">RQM59_00155</name>
</gene>
<dbReference type="GO" id="GO:0051301">
    <property type="term" value="P:cell division"/>
    <property type="evidence" value="ECO:0007669"/>
    <property type="project" value="UniProtKB-KW"/>
</dbReference>
<dbReference type="EMBL" id="JAVTTO010000001">
    <property type="protein sequence ID" value="MDT7830767.1"/>
    <property type="molecule type" value="Genomic_DNA"/>
</dbReference>
<dbReference type="RefSeq" id="WP_349240031.1">
    <property type="nucleotide sequence ID" value="NZ_JAVTTO010000001.1"/>
</dbReference>
<keyword evidence="1" id="KW-0812">Transmembrane</keyword>
<evidence type="ECO:0000313" key="4">
    <source>
        <dbReference type="Proteomes" id="UP001257277"/>
    </source>
</evidence>
<feature type="domain" description="Cell division protein FtsQ/DivIB C-terminal" evidence="2">
    <location>
        <begin position="114"/>
        <end position="220"/>
    </location>
</feature>
<evidence type="ECO:0000259" key="2">
    <source>
        <dbReference type="Pfam" id="PF03799"/>
    </source>
</evidence>
<feature type="transmembrane region" description="Helical" evidence="1">
    <location>
        <begin position="6"/>
        <end position="26"/>
    </location>
</feature>
<evidence type="ECO:0000313" key="3">
    <source>
        <dbReference type="EMBL" id="MDT7830767.1"/>
    </source>
</evidence>
<dbReference type="InterPro" id="IPR005548">
    <property type="entry name" value="Cell_div_FtsQ/DivIB_C"/>
</dbReference>
<keyword evidence="1" id="KW-1133">Transmembrane helix</keyword>
<sequence length="241" mass="28108">MKFKRLLKYIVSLALLVSIGLLFGFTNQRNQTKKVKEVDVSFMEGEQNFLTHSMVNKLLIQNQDHVKNQAKSIIDLYQLEKTVLANPFIEQASVFLSVQNVLNVRVKQREAIARVLQSDQVYYIDKQGVKFPISDNYSARVPIISGIKSEVELKEIEQFLEEINKDDFLKSEVVGIHKTSKKEFEIYVRSGNYVIQFGKCEQLKQKFFNLKAFYSKVFLEEKMKTYKTINLKYHNQVVCSK</sequence>
<dbReference type="Pfam" id="PF03799">
    <property type="entry name" value="FtsQ_DivIB_C"/>
    <property type="match status" value="1"/>
</dbReference>
<accession>A0ABU3LAR6</accession>
<organism evidence="3 4">
    <name type="scientific">Asprobacillus argus</name>
    <dbReference type="NCBI Taxonomy" id="3076534"/>
    <lineage>
        <taxon>Bacteria</taxon>
        <taxon>Pseudomonadati</taxon>
        <taxon>Bacteroidota</taxon>
        <taxon>Flavobacteriia</taxon>
        <taxon>Flavobacteriales</taxon>
        <taxon>Flavobacteriaceae</taxon>
        <taxon>Asprobacillus</taxon>
    </lineage>
</organism>
<comment type="caution">
    <text evidence="3">The sequence shown here is derived from an EMBL/GenBank/DDBJ whole genome shotgun (WGS) entry which is preliminary data.</text>
</comment>
<keyword evidence="3" id="KW-0131">Cell cycle</keyword>